<sequence length="184" mass="19749">MKKFLTIALALVASSALAAPKADGKIDAKEYASTYKDTKTGATFNWTIDGDTLYVGLTAKATGWVGVGFNPTGDKKDGADMYMFVMEKGKMIGMDGFMAKPKGEPKWDDREGCKNNLLTSGGALSGGNLTVEFSRKLDTGDKCDVVIKKGAENTVLIAHSDNSNIKKAHKKEDEGRSESKIVLK</sequence>
<feature type="domain" description="DOMON" evidence="3">
    <location>
        <begin position="40"/>
        <end position="160"/>
    </location>
</feature>
<dbReference type="PANTHER" id="PTHR10157">
    <property type="entry name" value="DOPAMINE BETA HYDROXYLASE RELATED"/>
    <property type="match status" value="1"/>
</dbReference>
<dbReference type="PROSITE" id="PS50836">
    <property type="entry name" value="DOMON"/>
    <property type="match status" value="1"/>
</dbReference>
<name>A0ABV8AC59_9DEIO</name>
<feature type="region of interest" description="Disordered" evidence="1">
    <location>
        <begin position="162"/>
        <end position="184"/>
    </location>
</feature>
<organism evidence="4 5">
    <name type="scientific">Deinococcus antarcticus</name>
    <dbReference type="NCBI Taxonomy" id="1298767"/>
    <lineage>
        <taxon>Bacteria</taxon>
        <taxon>Thermotogati</taxon>
        <taxon>Deinococcota</taxon>
        <taxon>Deinococci</taxon>
        <taxon>Deinococcales</taxon>
        <taxon>Deinococcaceae</taxon>
        <taxon>Deinococcus</taxon>
    </lineage>
</organism>
<feature type="signal peptide" evidence="2">
    <location>
        <begin position="1"/>
        <end position="18"/>
    </location>
</feature>
<evidence type="ECO:0000313" key="5">
    <source>
        <dbReference type="Proteomes" id="UP001595748"/>
    </source>
</evidence>
<dbReference type="InterPro" id="IPR045266">
    <property type="entry name" value="DOH_DOMON"/>
</dbReference>
<proteinExistence type="predicted"/>
<evidence type="ECO:0000256" key="1">
    <source>
        <dbReference type="SAM" id="MobiDB-lite"/>
    </source>
</evidence>
<dbReference type="RefSeq" id="WP_380080697.1">
    <property type="nucleotide sequence ID" value="NZ_JBHRZF010000214.1"/>
</dbReference>
<comment type="caution">
    <text evidence="4">The sequence shown here is derived from an EMBL/GenBank/DDBJ whole genome shotgun (WGS) entry which is preliminary data.</text>
</comment>
<dbReference type="InterPro" id="IPR000945">
    <property type="entry name" value="DBH-like"/>
</dbReference>
<evidence type="ECO:0000259" key="3">
    <source>
        <dbReference type="PROSITE" id="PS50836"/>
    </source>
</evidence>
<dbReference type="CDD" id="cd09631">
    <property type="entry name" value="DOMON_DOH"/>
    <property type="match status" value="1"/>
</dbReference>
<evidence type="ECO:0000313" key="4">
    <source>
        <dbReference type="EMBL" id="MFC3862760.1"/>
    </source>
</evidence>
<dbReference type="InterPro" id="IPR005018">
    <property type="entry name" value="DOMON_domain"/>
</dbReference>
<keyword evidence="5" id="KW-1185">Reference proteome</keyword>
<dbReference type="Pfam" id="PF03351">
    <property type="entry name" value="DOMON"/>
    <property type="match status" value="1"/>
</dbReference>
<dbReference type="PANTHER" id="PTHR10157:SF23">
    <property type="entry name" value="MOXD1 HOMOLOG 1"/>
    <property type="match status" value="1"/>
</dbReference>
<dbReference type="Proteomes" id="UP001595748">
    <property type="component" value="Unassembled WGS sequence"/>
</dbReference>
<dbReference type="SMART" id="SM00664">
    <property type="entry name" value="DoH"/>
    <property type="match status" value="1"/>
</dbReference>
<evidence type="ECO:0000256" key="2">
    <source>
        <dbReference type="SAM" id="SignalP"/>
    </source>
</evidence>
<gene>
    <name evidence="4" type="ORF">ACFOPQ_18510</name>
</gene>
<feature type="chain" id="PRO_5045062135" evidence="2">
    <location>
        <begin position="19"/>
        <end position="184"/>
    </location>
</feature>
<keyword evidence="2" id="KW-0732">Signal</keyword>
<feature type="compositionally biased region" description="Basic and acidic residues" evidence="1">
    <location>
        <begin position="170"/>
        <end position="184"/>
    </location>
</feature>
<accession>A0ABV8AC59</accession>
<reference evidence="5" key="1">
    <citation type="journal article" date="2019" name="Int. J. Syst. Evol. Microbiol.">
        <title>The Global Catalogue of Microorganisms (GCM) 10K type strain sequencing project: providing services to taxonomists for standard genome sequencing and annotation.</title>
        <authorList>
            <consortium name="The Broad Institute Genomics Platform"/>
            <consortium name="The Broad Institute Genome Sequencing Center for Infectious Disease"/>
            <person name="Wu L."/>
            <person name="Ma J."/>
        </authorList>
    </citation>
    <scope>NUCLEOTIDE SEQUENCE [LARGE SCALE GENOMIC DNA]</scope>
    <source>
        <strain evidence="5">CCTCC AB 2013263</strain>
    </source>
</reference>
<dbReference type="EMBL" id="JBHRZF010000214">
    <property type="protein sequence ID" value="MFC3862760.1"/>
    <property type="molecule type" value="Genomic_DNA"/>
</dbReference>
<protein>
    <submittedName>
        <fullName evidence="4">DOMON domain-containing protein</fullName>
    </submittedName>
</protein>